<dbReference type="PANTHER" id="PTHR24421">
    <property type="entry name" value="NITRATE/NITRITE SENSOR PROTEIN NARX-RELATED"/>
    <property type="match status" value="1"/>
</dbReference>
<dbReference type="InterPro" id="IPR050482">
    <property type="entry name" value="Sensor_HK_TwoCompSys"/>
</dbReference>
<keyword evidence="2" id="KW-0418">Kinase</keyword>
<accession>A0ABX1I3G4</accession>
<name>A0ABX1I3G4_9GAMM</name>
<evidence type="ECO:0000313" key="6">
    <source>
        <dbReference type="EMBL" id="NKN32000.1"/>
    </source>
</evidence>
<feature type="domain" description="Signal transduction histidine kinase subgroup 3 dimerisation and phosphoacceptor" evidence="5">
    <location>
        <begin position="285"/>
        <end position="346"/>
    </location>
</feature>
<keyword evidence="4" id="KW-1133">Transmembrane helix</keyword>
<evidence type="ECO:0000256" key="1">
    <source>
        <dbReference type="ARBA" id="ARBA00022679"/>
    </source>
</evidence>
<reference evidence="6 7" key="1">
    <citation type="submission" date="2020-04" db="EMBL/GenBank/DDBJ databases">
        <title>Draft Whole-Genome sequence of Marichromatium bheemlicum DSM 18632, type strain.</title>
        <authorList>
            <person name="Kyndt J.A."/>
            <person name="Meyer T.E."/>
        </authorList>
    </citation>
    <scope>NUCLEOTIDE SEQUENCE [LARGE SCALE GENOMIC DNA]</scope>
    <source>
        <strain evidence="6 7">DSM 18632</strain>
    </source>
</reference>
<proteinExistence type="predicted"/>
<feature type="transmembrane region" description="Helical" evidence="4">
    <location>
        <begin position="164"/>
        <end position="181"/>
    </location>
</feature>
<feature type="transmembrane region" description="Helical" evidence="4">
    <location>
        <begin position="34"/>
        <end position="61"/>
    </location>
</feature>
<dbReference type="Pfam" id="PF07730">
    <property type="entry name" value="HisKA_3"/>
    <property type="match status" value="1"/>
</dbReference>
<feature type="transmembrane region" description="Helical" evidence="4">
    <location>
        <begin position="187"/>
        <end position="205"/>
    </location>
</feature>
<dbReference type="RefSeq" id="WP_168666088.1">
    <property type="nucleotide sequence ID" value="NZ_JAAXKX010000002.1"/>
</dbReference>
<keyword evidence="7" id="KW-1185">Reference proteome</keyword>
<evidence type="ECO:0000259" key="5">
    <source>
        <dbReference type="Pfam" id="PF07730"/>
    </source>
</evidence>
<keyword evidence="1" id="KW-0808">Transferase</keyword>
<dbReference type="EMBL" id="JAAXKX010000002">
    <property type="protein sequence ID" value="NKN32000.1"/>
    <property type="molecule type" value="Genomic_DNA"/>
</dbReference>
<evidence type="ECO:0000313" key="7">
    <source>
        <dbReference type="Proteomes" id="UP000740754"/>
    </source>
</evidence>
<keyword evidence="4" id="KW-0472">Membrane</keyword>
<dbReference type="Proteomes" id="UP000740754">
    <property type="component" value="Unassembled WGS sequence"/>
</dbReference>
<comment type="caution">
    <text evidence="6">The sequence shown here is derived from an EMBL/GenBank/DDBJ whole genome shotgun (WGS) entry which is preliminary data.</text>
</comment>
<feature type="transmembrane region" description="Helical" evidence="4">
    <location>
        <begin position="237"/>
        <end position="258"/>
    </location>
</feature>
<protein>
    <recommendedName>
        <fullName evidence="5">Signal transduction histidine kinase subgroup 3 dimerisation and phosphoacceptor domain-containing protein</fullName>
    </recommendedName>
</protein>
<keyword evidence="4" id="KW-0812">Transmembrane</keyword>
<organism evidence="6 7">
    <name type="scientific">Marichromatium bheemlicum</name>
    <dbReference type="NCBI Taxonomy" id="365339"/>
    <lineage>
        <taxon>Bacteria</taxon>
        <taxon>Pseudomonadati</taxon>
        <taxon>Pseudomonadota</taxon>
        <taxon>Gammaproteobacteria</taxon>
        <taxon>Chromatiales</taxon>
        <taxon>Chromatiaceae</taxon>
        <taxon>Marichromatium</taxon>
    </lineage>
</organism>
<dbReference type="Gene3D" id="6.10.250.2870">
    <property type="match status" value="1"/>
</dbReference>
<feature type="transmembrane region" description="Helical" evidence="4">
    <location>
        <begin position="96"/>
        <end position="116"/>
    </location>
</feature>
<evidence type="ECO:0000256" key="4">
    <source>
        <dbReference type="SAM" id="Phobius"/>
    </source>
</evidence>
<feature type="transmembrane region" description="Helical" evidence="4">
    <location>
        <begin position="212"/>
        <end position="231"/>
    </location>
</feature>
<evidence type="ECO:0000256" key="3">
    <source>
        <dbReference type="ARBA" id="ARBA00023012"/>
    </source>
</evidence>
<sequence>MRALFLALSYVPLWILLQQTPGWPAGPLCAPEAALTLAAVMLGGVRALLLPLLATLVTALLSSAETNLVATLAPLPLYGALGYWLSQGRSSPTPSITALLTIAATALVATAVQAPFLPDTEARPPGEAGAIFISLLVTAALLSLRQHRRSPRQPLPSLREAMQATLGLALLLALLATPLAGHDLLALAPAAMLLTLPLAVVLGAALGPRTTLVLLCVLELLTLFAIGLLGTPTLTPLYQVLLVLIGIALPLAVAQVRLRGETNETMRDLVRRFDHERVTQGEEAHRLARTLHDDPMQLLTAAALTTQRLARDSDTASQQTLHRVYQLINDAIGSMRAVCARLSPPLLYEFGLAEALSRLVLVETSAGRPPPSLELEAGPAITTRRTRLLMFDTLSTLLEHYPLARIRFTDAPRGGLEISLVIAAPATANALPGTTLGQLLELRLQALGGTLLVEDGGQLIRVELPPQALTDGDKDGGG</sequence>
<feature type="transmembrane region" description="Helical" evidence="4">
    <location>
        <begin position="128"/>
        <end position="144"/>
    </location>
</feature>
<evidence type="ECO:0000256" key="2">
    <source>
        <dbReference type="ARBA" id="ARBA00022777"/>
    </source>
</evidence>
<keyword evidence="3" id="KW-0902">Two-component regulatory system</keyword>
<dbReference type="InterPro" id="IPR011712">
    <property type="entry name" value="Sig_transdc_His_kin_sub3_dim/P"/>
</dbReference>
<gene>
    <name evidence="6" type="ORF">HF203_02005</name>
</gene>